<protein>
    <submittedName>
        <fullName evidence="1">Ankyrin repeat protein</fullName>
    </submittedName>
</protein>
<gene>
    <name evidence="1" type="ORF">F4821DRAFT_233890</name>
</gene>
<dbReference type="Proteomes" id="UP001497680">
    <property type="component" value="Unassembled WGS sequence"/>
</dbReference>
<keyword evidence="2" id="KW-1185">Reference proteome</keyword>
<reference evidence="1 2" key="1">
    <citation type="journal article" date="2022" name="New Phytol.">
        <title>Ecological generalism drives hyperdiversity of secondary metabolite gene clusters in xylarialean endophytes.</title>
        <authorList>
            <person name="Franco M.E.E."/>
            <person name="Wisecaver J.H."/>
            <person name="Arnold A.E."/>
            <person name="Ju Y.M."/>
            <person name="Slot J.C."/>
            <person name="Ahrendt S."/>
            <person name="Moore L.P."/>
            <person name="Eastman K.E."/>
            <person name="Scott K."/>
            <person name="Konkel Z."/>
            <person name="Mondo S.J."/>
            <person name="Kuo A."/>
            <person name="Hayes R.D."/>
            <person name="Haridas S."/>
            <person name="Andreopoulos B."/>
            <person name="Riley R."/>
            <person name="LaButti K."/>
            <person name="Pangilinan J."/>
            <person name="Lipzen A."/>
            <person name="Amirebrahimi M."/>
            <person name="Yan J."/>
            <person name="Adam C."/>
            <person name="Keymanesh K."/>
            <person name="Ng V."/>
            <person name="Louie K."/>
            <person name="Northen T."/>
            <person name="Drula E."/>
            <person name="Henrissat B."/>
            <person name="Hsieh H.M."/>
            <person name="Youens-Clark K."/>
            <person name="Lutzoni F."/>
            <person name="Miadlikowska J."/>
            <person name="Eastwood D.C."/>
            <person name="Hamelin R.C."/>
            <person name="Grigoriev I.V."/>
            <person name="U'Ren J.M."/>
        </authorList>
    </citation>
    <scope>NUCLEOTIDE SEQUENCE [LARGE SCALE GENOMIC DNA]</scope>
    <source>
        <strain evidence="1 2">ER1909</strain>
    </source>
</reference>
<comment type="caution">
    <text evidence="1">The sequence shown here is derived from an EMBL/GenBank/DDBJ whole genome shotgun (WGS) entry which is preliminary data.</text>
</comment>
<sequence>MADDQEHEGASVGERLIEACRRDNVELLDEIIADYEGKEDELAKLLNNTTTVMGNHLYHEAALQGNYDIIDRLLDQDNFEIDKQNRTDGDTPLHCAIRWINSEPAQHAFGHDLVAMMLEAGSNTRVRNKAKLLPVQLLDPSNPDLHKIRKLIQDHEYTELNRGDFKDGGSGGGGGGNSNGANKNAFVDIPQDDDDDDAEFSGSDEDERAEWERRRKAKGR</sequence>
<organism evidence="1 2">
    <name type="scientific">Hypoxylon rubiginosum</name>
    <dbReference type="NCBI Taxonomy" id="110542"/>
    <lineage>
        <taxon>Eukaryota</taxon>
        <taxon>Fungi</taxon>
        <taxon>Dikarya</taxon>
        <taxon>Ascomycota</taxon>
        <taxon>Pezizomycotina</taxon>
        <taxon>Sordariomycetes</taxon>
        <taxon>Xylariomycetidae</taxon>
        <taxon>Xylariales</taxon>
        <taxon>Hypoxylaceae</taxon>
        <taxon>Hypoxylon</taxon>
    </lineage>
</organism>
<dbReference type="EMBL" id="MU394301">
    <property type="protein sequence ID" value="KAI6088482.1"/>
    <property type="molecule type" value="Genomic_DNA"/>
</dbReference>
<proteinExistence type="predicted"/>
<evidence type="ECO:0000313" key="2">
    <source>
        <dbReference type="Proteomes" id="UP001497680"/>
    </source>
</evidence>
<evidence type="ECO:0000313" key="1">
    <source>
        <dbReference type="EMBL" id="KAI6088482.1"/>
    </source>
</evidence>
<accession>A0ACC0D7G3</accession>
<name>A0ACC0D7G3_9PEZI</name>